<proteinExistence type="predicted"/>
<dbReference type="AlphaFoldDB" id="A0A8J8FJ66"/>
<name>A0A8J8FJ66_9BACT</name>
<gene>
    <name evidence="2" type="ORF">GD597_17640</name>
</gene>
<dbReference type="RefSeq" id="WP_171609247.1">
    <property type="nucleotide sequence ID" value="NZ_WHPF01000014.1"/>
</dbReference>
<reference evidence="2" key="1">
    <citation type="submission" date="2019-10" db="EMBL/GenBank/DDBJ databases">
        <title>Draft genome sequence of Panacibacter sp. KCS-6.</title>
        <authorList>
            <person name="Yim K.J."/>
        </authorList>
    </citation>
    <scope>NUCLEOTIDE SEQUENCE</scope>
    <source>
        <strain evidence="2">KCS-6</strain>
    </source>
</reference>
<keyword evidence="1" id="KW-0812">Transmembrane</keyword>
<feature type="transmembrane region" description="Helical" evidence="1">
    <location>
        <begin position="184"/>
        <end position="208"/>
    </location>
</feature>
<evidence type="ECO:0000313" key="3">
    <source>
        <dbReference type="Proteomes" id="UP000598971"/>
    </source>
</evidence>
<feature type="transmembrane region" description="Helical" evidence="1">
    <location>
        <begin position="104"/>
        <end position="125"/>
    </location>
</feature>
<evidence type="ECO:0000256" key="1">
    <source>
        <dbReference type="SAM" id="Phobius"/>
    </source>
</evidence>
<feature type="transmembrane region" description="Helical" evidence="1">
    <location>
        <begin position="12"/>
        <end position="33"/>
    </location>
</feature>
<accession>A0A8J8FJ66</accession>
<sequence length="215" mass="23758">MKKYLPSKWIKLGSVIIILILLVLLFKTIYSYIDSYFEVPDNGSLIPNLNDPDKFVKYGYPEIKSLSIQFLTLVTAILVFSITFSEKIINYNQTKNSIRLTLTLGWAFLIFAIVTNGIGLAYNAFALSISLVDLNINQTDSLKIAGSFNPIISSSNSVNSSIANSEHKIVSAEFYEPAFQSLKAILMSGVFFVSGLICILIAGVVSIFQRTKTSS</sequence>
<protein>
    <submittedName>
        <fullName evidence="2">Uncharacterized protein</fullName>
    </submittedName>
</protein>
<keyword evidence="1" id="KW-1133">Transmembrane helix</keyword>
<keyword evidence="1" id="KW-0472">Membrane</keyword>
<comment type="caution">
    <text evidence="2">The sequence shown here is derived from an EMBL/GenBank/DDBJ whole genome shotgun (WGS) entry which is preliminary data.</text>
</comment>
<dbReference type="Proteomes" id="UP000598971">
    <property type="component" value="Unassembled WGS sequence"/>
</dbReference>
<feature type="transmembrane region" description="Helical" evidence="1">
    <location>
        <begin position="66"/>
        <end position="84"/>
    </location>
</feature>
<keyword evidence="3" id="KW-1185">Reference proteome</keyword>
<evidence type="ECO:0000313" key="2">
    <source>
        <dbReference type="EMBL" id="NNV57299.1"/>
    </source>
</evidence>
<dbReference type="EMBL" id="WHPF01000014">
    <property type="protein sequence ID" value="NNV57299.1"/>
    <property type="molecule type" value="Genomic_DNA"/>
</dbReference>
<organism evidence="2 3">
    <name type="scientific">Limnovirga soli</name>
    <dbReference type="NCBI Taxonomy" id="2656915"/>
    <lineage>
        <taxon>Bacteria</taxon>
        <taxon>Pseudomonadati</taxon>
        <taxon>Bacteroidota</taxon>
        <taxon>Chitinophagia</taxon>
        <taxon>Chitinophagales</taxon>
        <taxon>Chitinophagaceae</taxon>
        <taxon>Limnovirga</taxon>
    </lineage>
</organism>